<proteinExistence type="predicted"/>
<dbReference type="EMBL" id="FORP01000007">
    <property type="protein sequence ID" value="SFJ64088.1"/>
    <property type="molecule type" value="Genomic_DNA"/>
</dbReference>
<name>A0A1I3SZ13_9PSEU</name>
<dbReference type="Gene3D" id="3.40.47.10">
    <property type="match status" value="1"/>
</dbReference>
<dbReference type="InterPro" id="IPR016039">
    <property type="entry name" value="Thiolase-like"/>
</dbReference>
<dbReference type="NCBIfam" id="NF006010">
    <property type="entry name" value="PRK08142.1"/>
    <property type="match status" value="1"/>
</dbReference>
<dbReference type="OrthoDB" id="9785768at2"/>
<dbReference type="PIRSF" id="PIRSF000429">
    <property type="entry name" value="Ac-CoA_Ac_transf"/>
    <property type="match status" value="1"/>
</dbReference>
<dbReference type="CDD" id="cd00829">
    <property type="entry name" value="SCP-x_thiolase"/>
    <property type="match status" value="1"/>
</dbReference>
<dbReference type="Proteomes" id="UP000199025">
    <property type="component" value="Unassembled WGS sequence"/>
</dbReference>
<feature type="domain" description="Thiolase C-terminal" evidence="1">
    <location>
        <begin position="234"/>
        <end position="371"/>
    </location>
</feature>
<gene>
    <name evidence="2" type="ORF">SAMN05421835_10763</name>
</gene>
<evidence type="ECO:0000259" key="1">
    <source>
        <dbReference type="Pfam" id="PF22691"/>
    </source>
</evidence>
<keyword evidence="2" id="KW-0808">Transferase</keyword>
<accession>A0A1I3SZ13</accession>
<dbReference type="RefSeq" id="WP_091507244.1">
    <property type="nucleotide sequence ID" value="NZ_FORP01000007.1"/>
</dbReference>
<dbReference type="Pfam" id="PF22691">
    <property type="entry name" value="Thiolase_C_1"/>
    <property type="match status" value="1"/>
</dbReference>
<dbReference type="InterPro" id="IPR055140">
    <property type="entry name" value="Thiolase_C_2"/>
</dbReference>
<dbReference type="SUPFAM" id="SSF53901">
    <property type="entry name" value="Thiolase-like"/>
    <property type="match status" value="2"/>
</dbReference>
<dbReference type="GO" id="GO:0016747">
    <property type="term" value="F:acyltransferase activity, transferring groups other than amino-acyl groups"/>
    <property type="evidence" value="ECO:0007669"/>
    <property type="project" value="InterPro"/>
</dbReference>
<protein>
    <submittedName>
        <fullName evidence="2">Acetyl-CoA C-acetyltransferase</fullName>
    </submittedName>
</protein>
<dbReference type="InterPro" id="IPR002155">
    <property type="entry name" value="Thiolase"/>
</dbReference>
<dbReference type="AlphaFoldDB" id="A0A1I3SZ13"/>
<dbReference type="STRING" id="115433.SAMN05421835_10763"/>
<sequence length="385" mass="39671">MTRAATARIAGAYEHPRRKIPDRTVPQVLAEVAYGALADAGLGIADVDGFFCSEVPGLGSVAMADYLGLTGLSYVDVTEGGGASYLMHVGHAVAAVAAGKCRVALVAMAGLPLSGGGTSGGAPGPEHPYESGYGVTVPAGYALAARRHMHEYGTTSEQLAEIKVAAAHHAQYNPNAVLRKPVTIEDVVGSPLISDPLHRLDCCITTDGGGALVVVSEDVARSLPGRTVKVLGHGETVKHSETGRIDLTYTGAAASGPRAFAEARLTPRDVDYVSIYDSFTITVLMSLEDLGFCEKGKGGAFVTGGTLQGPDGLLPFNTDGGGLCNNHPDFRGGMIRTIEAVRQLRGEAAPEVQVPDCRIGLVQGHGGNLGFRTAAATLLLGAEDA</sequence>
<dbReference type="PANTHER" id="PTHR42870">
    <property type="entry name" value="ACETYL-COA C-ACETYLTRANSFERASE"/>
    <property type="match status" value="1"/>
</dbReference>
<dbReference type="PANTHER" id="PTHR42870:SF1">
    <property type="entry name" value="NON-SPECIFIC LIPID-TRANSFER PROTEIN-LIKE 2"/>
    <property type="match status" value="1"/>
</dbReference>
<evidence type="ECO:0000313" key="3">
    <source>
        <dbReference type="Proteomes" id="UP000199025"/>
    </source>
</evidence>
<keyword evidence="3" id="KW-1185">Reference proteome</keyword>
<organism evidence="2 3">
    <name type="scientific">Amycolatopsis sacchari</name>
    <dbReference type="NCBI Taxonomy" id="115433"/>
    <lineage>
        <taxon>Bacteria</taxon>
        <taxon>Bacillati</taxon>
        <taxon>Actinomycetota</taxon>
        <taxon>Actinomycetes</taxon>
        <taxon>Pseudonocardiales</taxon>
        <taxon>Pseudonocardiaceae</taxon>
        <taxon>Amycolatopsis</taxon>
    </lineage>
</organism>
<evidence type="ECO:0000313" key="2">
    <source>
        <dbReference type="EMBL" id="SFJ64088.1"/>
    </source>
</evidence>
<reference evidence="2 3" key="1">
    <citation type="submission" date="2016-10" db="EMBL/GenBank/DDBJ databases">
        <authorList>
            <person name="de Groot N.N."/>
        </authorList>
    </citation>
    <scope>NUCLEOTIDE SEQUENCE [LARGE SCALE GENOMIC DNA]</scope>
    <source>
        <strain evidence="2 3">DSM 44468</strain>
    </source>
</reference>